<name>A0AAN8EYK9_TRICO</name>
<comment type="caution">
    <text evidence="3">The sequence shown here is derived from an EMBL/GenBank/DDBJ whole genome shotgun (WGS) entry which is preliminary data.</text>
</comment>
<gene>
    <name evidence="3" type="ORF">GCK32_014525</name>
</gene>
<keyword evidence="2" id="KW-0472">Membrane</keyword>
<dbReference type="AlphaFoldDB" id="A0AAN8EYK9"/>
<dbReference type="Proteomes" id="UP001331761">
    <property type="component" value="Unassembled WGS sequence"/>
</dbReference>
<reference evidence="3 4" key="1">
    <citation type="submission" date="2019-10" db="EMBL/GenBank/DDBJ databases">
        <title>Assembly and Annotation for the nematode Trichostrongylus colubriformis.</title>
        <authorList>
            <person name="Martin J."/>
        </authorList>
    </citation>
    <scope>NUCLEOTIDE SEQUENCE [LARGE SCALE GENOMIC DNA]</scope>
    <source>
        <strain evidence="3">G859</strain>
        <tissue evidence="3">Whole worm</tissue>
    </source>
</reference>
<evidence type="ECO:0000256" key="2">
    <source>
        <dbReference type="SAM" id="Phobius"/>
    </source>
</evidence>
<proteinExistence type="predicted"/>
<keyword evidence="2" id="KW-0812">Transmembrane</keyword>
<dbReference type="EMBL" id="WIXE01019956">
    <property type="protein sequence ID" value="KAK5969615.1"/>
    <property type="molecule type" value="Genomic_DNA"/>
</dbReference>
<accession>A0AAN8EYK9</accession>
<keyword evidence="2" id="KW-1133">Transmembrane helix</keyword>
<protein>
    <submittedName>
        <fullName evidence="3">Uncharacterized protein</fullName>
    </submittedName>
</protein>
<organism evidence="3 4">
    <name type="scientific">Trichostrongylus colubriformis</name>
    <name type="common">Black scour worm</name>
    <dbReference type="NCBI Taxonomy" id="6319"/>
    <lineage>
        <taxon>Eukaryota</taxon>
        <taxon>Metazoa</taxon>
        <taxon>Ecdysozoa</taxon>
        <taxon>Nematoda</taxon>
        <taxon>Chromadorea</taxon>
        <taxon>Rhabditida</taxon>
        <taxon>Rhabditina</taxon>
        <taxon>Rhabditomorpha</taxon>
        <taxon>Strongyloidea</taxon>
        <taxon>Trichostrongylidae</taxon>
        <taxon>Trichostrongylus</taxon>
    </lineage>
</organism>
<sequence>MILFFLLLVILFEHEGLRFSVPLVMLTAFFLNVMQIVYYLLFDSVAIECERIDRIYGSLACLMRHLPMEHMSVYVAVFLGVLHFVGFIAGWLLLHFYPGTIIHLIDLAKEVGFTACVTFFAEAEKARRRNRERERRKRHKSRRRHKSPFVPDVNTSKLPVGTVITAERTSTYKFKGNVQPRKVVIGSL</sequence>
<feature type="transmembrane region" description="Helical" evidence="2">
    <location>
        <begin position="73"/>
        <end position="94"/>
    </location>
</feature>
<keyword evidence="4" id="KW-1185">Reference proteome</keyword>
<feature type="region of interest" description="Disordered" evidence="1">
    <location>
        <begin position="130"/>
        <end position="151"/>
    </location>
</feature>
<feature type="transmembrane region" description="Helical" evidence="2">
    <location>
        <begin position="100"/>
        <end position="121"/>
    </location>
</feature>
<feature type="compositionally biased region" description="Basic residues" evidence="1">
    <location>
        <begin position="130"/>
        <end position="147"/>
    </location>
</feature>
<feature type="non-terminal residue" evidence="3">
    <location>
        <position position="188"/>
    </location>
</feature>
<evidence type="ECO:0000313" key="3">
    <source>
        <dbReference type="EMBL" id="KAK5969615.1"/>
    </source>
</evidence>
<evidence type="ECO:0000313" key="4">
    <source>
        <dbReference type="Proteomes" id="UP001331761"/>
    </source>
</evidence>
<feature type="transmembrane region" description="Helical" evidence="2">
    <location>
        <begin position="28"/>
        <end position="47"/>
    </location>
</feature>
<evidence type="ECO:0000256" key="1">
    <source>
        <dbReference type="SAM" id="MobiDB-lite"/>
    </source>
</evidence>